<dbReference type="PANTHER" id="PTHR19282">
    <property type="entry name" value="TETRASPANIN"/>
    <property type="match status" value="1"/>
</dbReference>
<reference evidence="6 7" key="1">
    <citation type="journal article" date="2005" name="PLoS Biol.">
        <title>The genomes of Oryza sativa: a history of duplications.</title>
        <authorList>
            <person name="Yu J."/>
            <person name="Wang J."/>
            <person name="Lin W."/>
            <person name="Li S."/>
            <person name="Li H."/>
            <person name="Zhou J."/>
            <person name="Ni P."/>
            <person name="Dong W."/>
            <person name="Hu S."/>
            <person name="Zeng C."/>
            <person name="Zhang J."/>
            <person name="Zhang Y."/>
            <person name="Li R."/>
            <person name="Xu Z."/>
            <person name="Li S."/>
            <person name="Li X."/>
            <person name="Zheng H."/>
            <person name="Cong L."/>
            <person name="Lin L."/>
            <person name="Yin J."/>
            <person name="Geng J."/>
            <person name="Li G."/>
            <person name="Shi J."/>
            <person name="Liu J."/>
            <person name="Lv H."/>
            <person name="Li J."/>
            <person name="Wang J."/>
            <person name="Deng Y."/>
            <person name="Ran L."/>
            <person name="Shi X."/>
            <person name="Wang X."/>
            <person name="Wu Q."/>
            <person name="Li C."/>
            <person name="Ren X."/>
            <person name="Wang J."/>
            <person name="Wang X."/>
            <person name="Li D."/>
            <person name="Liu D."/>
            <person name="Zhang X."/>
            <person name="Ji Z."/>
            <person name="Zhao W."/>
            <person name="Sun Y."/>
            <person name="Zhang Z."/>
            <person name="Bao J."/>
            <person name="Han Y."/>
            <person name="Dong L."/>
            <person name="Ji J."/>
            <person name="Chen P."/>
            <person name="Wu S."/>
            <person name="Liu J."/>
            <person name="Xiao Y."/>
            <person name="Bu D."/>
            <person name="Tan J."/>
            <person name="Yang L."/>
            <person name="Ye C."/>
            <person name="Zhang J."/>
            <person name="Xu J."/>
            <person name="Zhou Y."/>
            <person name="Yu Y."/>
            <person name="Zhang B."/>
            <person name="Zhuang S."/>
            <person name="Wei H."/>
            <person name="Liu B."/>
            <person name="Lei M."/>
            <person name="Yu H."/>
            <person name="Li Y."/>
            <person name="Xu H."/>
            <person name="Wei S."/>
            <person name="He X."/>
            <person name="Fang L."/>
            <person name="Zhang Z."/>
            <person name="Zhang Y."/>
            <person name="Huang X."/>
            <person name="Su Z."/>
            <person name="Tong W."/>
            <person name="Li J."/>
            <person name="Tong Z."/>
            <person name="Li S."/>
            <person name="Ye J."/>
            <person name="Wang L."/>
            <person name="Fang L."/>
            <person name="Lei T."/>
            <person name="Chen C."/>
            <person name="Chen H."/>
            <person name="Xu Z."/>
            <person name="Li H."/>
            <person name="Huang H."/>
            <person name="Zhang F."/>
            <person name="Xu H."/>
            <person name="Li N."/>
            <person name="Zhao C."/>
            <person name="Li S."/>
            <person name="Dong L."/>
            <person name="Huang Y."/>
            <person name="Li L."/>
            <person name="Xi Y."/>
            <person name="Qi Q."/>
            <person name="Li W."/>
            <person name="Zhang B."/>
            <person name="Hu W."/>
            <person name="Zhang Y."/>
            <person name="Tian X."/>
            <person name="Jiao Y."/>
            <person name="Liang X."/>
            <person name="Jin J."/>
            <person name="Gao L."/>
            <person name="Zheng W."/>
            <person name="Hao B."/>
            <person name="Liu S."/>
            <person name="Wang W."/>
            <person name="Yuan L."/>
            <person name="Cao M."/>
            <person name="McDermott J."/>
            <person name="Samudrala R."/>
            <person name="Wang J."/>
            <person name="Wong G.K."/>
            <person name="Yang H."/>
        </authorList>
    </citation>
    <scope>NUCLEOTIDE SEQUENCE [LARGE SCALE GENOMIC DNA]</scope>
    <source>
        <strain evidence="7">cv. 93-11</strain>
    </source>
</reference>
<evidence type="ECO:0008006" key="8">
    <source>
        <dbReference type="Google" id="ProtNLM"/>
    </source>
</evidence>
<dbReference type="OMA" id="SAWFIFT"/>
<dbReference type="GO" id="GO:0016020">
    <property type="term" value="C:membrane"/>
    <property type="evidence" value="ECO:0007669"/>
    <property type="project" value="UniProtKB-SubCell"/>
</dbReference>
<evidence type="ECO:0000256" key="4">
    <source>
        <dbReference type="ARBA" id="ARBA00023136"/>
    </source>
</evidence>
<evidence type="ECO:0000256" key="2">
    <source>
        <dbReference type="ARBA" id="ARBA00022692"/>
    </source>
</evidence>
<name>B8BAX1_ORYSI</name>
<evidence type="ECO:0000256" key="5">
    <source>
        <dbReference type="SAM" id="Phobius"/>
    </source>
</evidence>
<keyword evidence="3 5" id="KW-1133">Transmembrane helix</keyword>
<dbReference type="AlphaFoldDB" id="B8BAX1"/>
<dbReference type="Gramene" id="BGIOSGA028024-TA">
    <property type="protein sequence ID" value="BGIOSGA028024-PA"/>
    <property type="gene ID" value="BGIOSGA028024"/>
</dbReference>
<keyword evidence="4 5" id="KW-0472">Membrane</keyword>
<dbReference type="EMBL" id="CM000133">
    <property type="protein sequence ID" value="EEC82932.1"/>
    <property type="molecule type" value="Genomic_DNA"/>
</dbReference>
<organism evidence="6 7">
    <name type="scientific">Oryza sativa subsp. indica</name>
    <name type="common">Rice</name>
    <dbReference type="NCBI Taxonomy" id="39946"/>
    <lineage>
        <taxon>Eukaryota</taxon>
        <taxon>Viridiplantae</taxon>
        <taxon>Streptophyta</taxon>
        <taxon>Embryophyta</taxon>
        <taxon>Tracheophyta</taxon>
        <taxon>Spermatophyta</taxon>
        <taxon>Magnoliopsida</taxon>
        <taxon>Liliopsida</taxon>
        <taxon>Poales</taxon>
        <taxon>Poaceae</taxon>
        <taxon>BOP clade</taxon>
        <taxon>Oryzoideae</taxon>
        <taxon>Oryzeae</taxon>
        <taxon>Oryzinae</taxon>
        <taxon>Oryza</taxon>
        <taxon>Oryza sativa</taxon>
    </lineage>
</organism>
<dbReference type="STRING" id="39946.B8BAX1"/>
<dbReference type="PANTHER" id="PTHR19282:SF425">
    <property type="entry name" value="OS08G0159100 PROTEIN"/>
    <property type="match status" value="1"/>
</dbReference>
<feature type="transmembrane region" description="Helical" evidence="5">
    <location>
        <begin position="88"/>
        <end position="111"/>
    </location>
</feature>
<keyword evidence="7" id="KW-1185">Reference proteome</keyword>
<protein>
    <recommendedName>
        <fullName evidence="8">Tobamovirus multiplication protein 2A</fullName>
    </recommendedName>
</protein>
<keyword evidence="2 5" id="KW-0812">Transmembrane</keyword>
<evidence type="ECO:0000313" key="6">
    <source>
        <dbReference type="EMBL" id="EEC82932.1"/>
    </source>
</evidence>
<sequence>MACRGFFEWVLKLLNFVVMVVGLAMMGYGAYLLVAWLQLLPSPPLPPAPAVAPGGGGGGSEMVRLGRPLLLLLDVSSLPDGTAEKLSAAWFIYTFIGVGVILFITSIFGCAGASRGGCCLSFVSKFNMHAYERDICSCCFPLMHATFEKYSFLIILFILVELAAGGFIFFNHSWKDVIPVDKTGNFDMMYSFLKENWRIAKWVALGAVLFEAVLFTVALIVQSGNQADYDSDDEYIAPRSSTRQPLVNKQPVADPRVPNLDYRPIRNDAWSQRMREKYGVDTFDPNRFQQATISPAEQRNRCAIL</sequence>
<feature type="transmembrane region" description="Helical" evidence="5">
    <location>
        <begin position="12"/>
        <end position="37"/>
    </location>
</feature>
<proteinExistence type="predicted"/>
<dbReference type="Proteomes" id="UP000007015">
    <property type="component" value="Chromosome 8"/>
</dbReference>
<feature type="transmembrane region" description="Helical" evidence="5">
    <location>
        <begin position="199"/>
        <end position="221"/>
    </location>
</feature>
<comment type="subcellular location">
    <subcellularLocation>
        <location evidence="1">Membrane</location>
        <topology evidence="1">Multi-pass membrane protein</topology>
    </subcellularLocation>
</comment>
<gene>
    <name evidence="6" type="ORF">OsI_27894</name>
</gene>
<feature type="transmembrane region" description="Helical" evidence="5">
    <location>
        <begin position="150"/>
        <end position="170"/>
    </location>
</feature>
<evidence type="ECO:0000256" key="3">
    <source>
        <dbReference type="ARBA" id="ARBA00022989"/>
    </source>
</evidence>
<dbReference type="InterPro" id="IPR018499">
    <property type="entry name" value="Tetraspanin/Peripherin"/>
</dbReference>
<evidence type="ECO:0000313" key="7">
    <source>
        <dbReference type="Proteomes" id="UP000007015"/>
    </source>
</evidence>
<dbReference type="HOGENOM" id="CLU_055730_0_0_1"/>
<accession>B8BAX1</accession>
<evidence type="ECO:0000256" key="1">
    <source>
        <dbReference type="ARBA" id="ARBA00004141"/>
    </source>
</evidence>